<accession>R9AT29</accession>
<keyword evidence="3" id="KW-1185">Reference proteome</keyword>
<gene>
    <name evidence="2" type="ORF">I593_02987</name>
</gene>
<dbReference type="RefSeq" id="WP_016168008.1">
    <property type="nucleotide sequence ID" value="NZ_JHZG01000008.1"/>
</dbReference>
<feature type="transmembrane region" description="Helical" evidence="1">
    <location>
        <begin position="26"/>
        <end position="45"/>
    </location>
</feature>
<keyword evidence="1" id="KW-0812">Transmembrane</keyword>
<name>R9AT29_9GAMM</name>
<evidence type="ECO:0000313" key="2">
    <source>
        <dbReference type="EMBL" id="EOR05377.1"/>
    </source>
</evidence>
<keyword evidence="1" id="KW-1133">Transmembrane helix</keyword>
<reference evidence="2 3" key="1">
    <citation type="submission" date="2013-03" db="EMBL/GenBank/DDBJ databases">
        <title>The Genome Sequence of Acinetobacter tandoii CIP 107469.</title>
        <authorList>
            <consortium name="The Broad Institute Genome Sequencing Platform"/>
            <consortium name="The Broad Institute Genome Sequencing Center for Infectious Disease"/>
            <person name="Cerqueira G."/>
            <person name="Feldgarden M."/>
            <person name="Courvalin P."/>
            <person name="Perichon B."/>
            <person name="Grillot-Courvalin C."/>
            <person name="Clermont D."/>
            <person name="Rocha E."/>
            <person name="Yoon E.-J."/>
            <person name="Nemec A."/>
            <person name="Walker B."/>
            <person name="Young S.K."/>
            <person name="Zeng Q."/>
            <person name="Gargeya S."/>
            <person name="Fitzgerald M."/>
            <person name="Haas B."/>
            <person name="Abouelleil A."/>
            <person name="Alvarado L."/>
            <person name="Arachchi H.M."/>
            <person name="Berlin A.M."/>
            <person name="Chapman S.B."/>
            <person name="Dewar J."/>
            <person name="Goldberg J."/>
            <person name="Griggs A."/>
            <person name="Gujja S."/>
            <person name="Hansen M."/>
            <person name="Howarth C."/>
            <person name="Imamovic A."/>
            <person name="Larimer J."/>
            <person name="McCowan C."/>
            <person name="Murphy C."/>
            <person name="Neiman D."/>
            <person name="Pearson M."/>
            <person name="Priest M."/>
            <person name="Roberts A."/>
            <person name="Saif S."/>
            <person name="Shea T."/>
            <person name="Sisk P."/>
            <person name="Sykes S."/>
            <person name="Wortman J."/>
            <person name="Nusbaum C."/>
            <person name="Birren B."/>
        </authorList>
    </citation>
    <scope>NUCLEOTIDE SEQUENCE [LARGE SCALE GENOMIC DNA]</scope>
    <source>
        <strain evidence="2 3">CIP 107469</strain>
    </source>
</reference>
<dbReference type="EMBL" id="AQFM01000041">
    <property type="protein sequence ID" value="EOR05377.1"/>
    <property type="molecule type" value="Genomic_DNA"/>
</dbReference>
<sequence>MKDDQGSNNPEKYADSSISDKAFKRMILWFFLYCAFFCICVIFVVNADSAFMP</sequence>
<dbReference type="Proteomes" id="UP000016201">
    <property type="component" value="Unassembled WGS sequence"/>
</dbReference>
<protein>
    <submittedName>
        <fullName evidence="2">Uncharacterized protein</fullName>
    </submittedName>
</protein>
<comment type="caution">
    <text evidence="2">The sequence shown here is derived from an EMBL/GenBank/DDBJ whole genome shotgun (WGS) entry which is preliminary data.</text>
</comment>
<evidence type="ECO:0000313" key="3">
    <source>
        <dbReference type="Proteomes" id="UP000016201"/>
    </source>
</evidence>
<dbReference type="AlphaFoldDB" id="R9AT29"/>
<dbReference type="PATRIC" id="fig|1120927.3.peg.2909"/>
<proteinExistence type="predicted"/>
<keyword evidence="1" id="KW-0472">Membrane</keyword>
<evidence type="ECO:0000256" key="1">
    <source>
        <dbReference type="SAM" id="Phobius"/>
    </source>
</evidence>
<organism evidence="2 3">
    <name type="scientific">Acinetobacter tandoii DSM 14970 = CIP 107469</name>
    <dbReference type="NCBI Taxonomy" id="1120927"/>
    <lineage>
        <taxon>Bacteria</taxon>
        <taxon>Pseudomonadati</taxon>
        <taxon>Pseudomonadota</taxon>
        <taxon>Gammaproteobacteria</taxon>
        <taxon>Moraxellales</taxon>
        <taxon>Moraxellaceae</taxon>
        <taxon>Acinetobacter</taxon>
    </lineage>
</organism>